<dbReference type="Proteomes" id="UP000006755">
    <property type="component" value="Unassembled WGS sequence"/>
</dbReference>
<dbReference type="EMBL" id="AMRI01000015">
    <property type="protein sequence ID" value="EKE72229.1"/>
    <property type="molecule type" value="Genomic_DNA"/>
</dbReference>
<comment type="similarity">
    <text evidence="1">Belongs to the peptidase C40 family.</text>
</comment>
<dbReference type="InterPro" id="IPR038765">
    <property type="entry name" value="Papain-like_cys_pep_sf"/>
</dbReference>
<dbReference type="STRING" id="745411.B3C1_11674"/>
<keyword evidence="8" id="KW-0449">Lipoprotein</keyword>
<evidence type="ECO:0000256" key="2">
    <source>
        <dbReference type="ARBA" id="ARBA00022670"/>
    </source>
</evidence>
<dbReference type="InterPro" id="IPR052062">
    <property type="entry name" value="Murein_DD/LD_carboxypeptidase"/>
</dbReference>
<organism evidence="8 9">
    <name type="scientific">Gallaecimonas xiamenensis 3-C-1</name>
    <dbReference type="NCBI Taxonomy" id="745411"/>
    <lineage>
        <taxon>Bacteria</taxon>
        <taxon>Pseudomonadati</taxon>
        <taxon>Pseudomonadota</taxon>
        <taxon>Gammaproteobacteria</taxon>
        <taxon>Enterobacterales</taxon>
        <taxon>Gallaecimonadaceae</taxon>
        <taxon>Gallaecimonas</taxon>
    </lineage>
</organism>
<dbReference type="InterPro" id="IPR000064">
    <property type="entry name" value="NLP_P60_dom"/>
</dbReference>
<evidence type="ECO:0000256" key="4">
    <source>
        <dbReference type="ARBA" id="ARBA00022801"/>
    </source>
</evidence>
<dbReference type="Pfam" id="PF00877">
    <property type="entry name" value="NLPC_P60"/>
    <property type="match status" value="1"/>
</dbReference>
<keyword evidence="2" id="KW-0645">Protease</keyword>
<evidence type="ECO:0000259" key="7">
    <source>
        <dbReference type="PROSITE" id="PS51935"/>
    </source>
</evidence>
<evidence type="ECO:0000256" key="3">
    <source>
        <dbReference type="ARBA" id="ARBA00022729"/>
    </source>
</evidence>
<keyword evidence="5" id="KW-0788">Thiol protease</keyword>
<dbReference type="GO" id="GO:0006508">
    <property type="term" value="P:proteolysis"/>
    <property type="evidence" value="ECO:0007669"/>
    <property type="project" value="UniProtKB-KW"/>
</dbReference>
<keyword evidence="3 6" id="KW-0732">Signal</keyword>
<comment type="caution">
    <text evidence="8">The sequence shown here is derived from an EMBL/GenBank/DDBJ whole genome shotgun (WGS) entry which is preliminary data.</text>
</comment>
<keyword evidence="9" id="KW-1185">Reference proteome</keyword>
<evidence type="ECO:0000313" key="9">
    <source>
        <dbReference type="Proteomes" id="UP000006755"/>
    </source>
</evidence>
<proteinExistence type="inferred from homology"/>
<evidence type="ECO:0000256" key="6">
    <source>
        <dbReference type="SAM" id="SignalP"/>
    </source>
</evidence>
<evidence type="ECO:0000256" key="5">
    <source>
        <dbReference type="ARBA" id="ARBA00022807"/>
    </source>
</evidence>
<accession>K2JP57</accession>
<gene>
    <name evidence="8" type="ORF">B3C1_11674</name>
</gene>
<feature type="chain" id="PRO_5003859157" evidence="6">
    <location>
        <begin position="29"/>
        <end position="163"/>
    </location>
</feature>
<dbReference type="PROSITE" id="PS51257">
    <property type="entry name" value="PROKAR_LIPOPROTEIN"/>
    <property type="match status" value="1"/>
</dbReference>
<evidence type="ECO:0000256" key="1">
    <source>
        <dbReference type="ARBA" id="ARBA00007074"/>
    </source>
</evidence>
<dbReference type="AlphaFoldDB" id="K2JP57"/>
<evidence type="ECO:0000313" key="8">
    <source>
        <dbReference type="EMBL" id="EKE72229.1"/>
    </source>
</evidence>
<feature type="domain" description="NlpC/P60" evidence="7">
    <location>
        <begin position="43"/>
        <end position="163"/>
    </location>
</feature>
<dbReference type="SUPFAM" id="SSF54001">
    <property type="entry name" value="Cysteine proteinases"/>
    <property type="match status" value="1"/>
</dbReference>
<reference evidence="8 9" key="1">
    <citation type="journal article" date="2012" name="J. Bacteriol.">
        <title>Genome Sequence of Gallaecimonas xiamenensis Type Strain 3-C-1.</title>
        <authorList>
            <person name="Lai Q."/>
            <person name="Wang L."/>
            <person name="Wang W."/>
            <person name="Shao Z."/>
        </authorList>
    </citation>
    <scope>NUCLEOTIDE SEQUENCE [LARGE SCALE GENOMIC DNA]</scope>
    <source>
        <strain evidence="8 9">3-C-1</strain>
    </source>
</reference>
<dbReference type="Gene3D" id="3.90.1720.10">
    <property type="entry name" value="endopeptidase domain like (from Nostoc punctiforme)"/>
    <property type="match status" value="1"/>
</dbReference>
<dbReference type="PANTHER" id="PTHR47360:SF1">
    <property type="entry name" value="ENDOPEPTIDASE NLPC-RELATED"/>
    <property type="match status" value="1"/>
</dbReference>
<dbReference type="PANTHER" id="PTHR47360">
    <property type="entry name" value="MUREIN DD-ENDOPEPTIDASE MEPS/MUREIN LD-CARBOXYPEPTIDASE"/>
    <property type="match status" value="1"/>
</dbReference>
<feature type="signal peptide" evidence="6">
    <location>
        <begin position="1"/>
        <end position="28"/>
    </location>
</feature>
<dbReference type="eggNOG" id="COG0791">
    <property type="taxonomic scope" value="Bacteria"/>
</dbReference>
<dbReference type="PROSITE" id="PS51935">
    <property type="entry name" value="NLPC_P60"/>
    <property type="match status" value="1"/>
</dbReference>
<sequence length="163" mass="17987">MLGWAKFAHALPMKRALISLCLLLGACASPPPLPPEASPAPKDPVAAKLQDQYRQWRGVKYRLGGTTKNGVDCSAFTQITFRDQFATALSRTTAAQVKEGRWVGQGELLAGDLVFFKIGRSRHVGIYQGQGLFLHASTSQGVMLSSLKDPYWQAHYWTARRIL</sequence>
<dbReference type="GO" id="GO:0008234">
    <property type="term" value="F:cysteine-type peptidase activity"/>
    <property type="evidence" value="ECO:0007669"/>
    <property type="project" value="UniProtKB-KW"/>
</dbReference>
<protein>
    <submittedName>
        <fullName evidence="8">Lipoprotein</fullName>
    </submittedName>
</protein>
<name>K2JP57_9GAMM</name>
<keyword evidence="4" id="KW-0378">Hydrolase</keyword>